<dbReference type="AlphaFoldDB" id="A0AAX2H8Z7"/>
<accession>A0AAX2H8Z7</accession>
<sequence>MAATGLRFTELIEWRAQVLDAF</sequence>
<name>A0AAX2H8Z7_9PSED</name>
<organism evidence="1 2">
    <name type="scientific">Pseudomonas lundensis</name>
    <dbReference type="NCBI Taxonomy" id="86185"/>
    <lineage>
        <taxon>Bacteria</taxon>
        <taxon>Pseudomonadati</taxon>
        <taxon>Pseudomonadota</taxon>
        <taxon>Gammaproteobacteria</taxon>
        <taxon>Pseudomonadales</taxon>
        <taxon>Pseudomonadaceae</taxon>
        <taxon>Pseudomonas</taxon>
    </lineage>
</organism>
<comment type="caution">
    <text evidence="1">The sequence shown here is derived from an EMBL/GenBank/DDBJ whole genome shotgun (WGS) entry which is preliminary data.</text>
</comment>
<dbReference type="Proteomes" id="UP000219564">
    <property type="component" value="Unassembled WGS sequence"/>
</dbReference>
<evidence type="ECO:0000313" key="2">
    <source>
        <dbReference type="Proteomes" id="UP000219564"/>
    </source>
</evidence>
<reference evidence="1 2" key="1">
    <citation type="submission" date="2017-08" db="EMBL/GenBank/DDBJ databases">
        <authorList>
            <person name="Chaillou S."/>
        </authorList>
    </citation>
    <scope>NUCLEOTIDE SEQUENCE [LARGE SCALE GENOMIC DNA]</scope>
    <source>
        <strain evidence="1 2">MFPA15A1205</strain>
    </source>
</reference>
<dbReference type="EMBL" id="OBKZ01000025">
    <property type="protein sequence ID" value="SOB53306.1"/>
    <property type="molecule type" value="Genomic_DNA"/>
</dbReference>
<gene>
    <name evidence="1" type="ORF">PLUA15_310061</name>
</gene>
<evidence type="ECO:0000313" key="1">
    <source>
        <dbReference type="EMBL" id="SOB53306.1"/>
    </source>
</evidence>
<evidence type="ECO:0008006" key="3">
    <source>
        <dbReference type="Google" id="ProtNLM"/>
    </source>
</evidence>
<protein>
    <recommendedName>
        <fullName evidence="3">Phage tail protein</fullName>
    </recommendedName>
</protein>
<proteinExistence type="predicted"/>